<dbReference type="OrthoDB" id="10472119at2759"/>
<organism evidence="2 3">
    <name type="scientific">Euroglyphus maynei</name>
    <name type="common">Mayne's house dust mite</name>
    <dbReference type="NCBI Taxonomy" id="6958"/>
    <lineage>
        <taxon>Eukaryota</taxon>
        <taxon>Metazoa</taxon>
        <taxon>Ecdysozoa</taxon>
        <taxon>Arthropoda</taxon>
        <taxon>Chelicerata</taxon>
        <taxon>Arachnida</taxon>
        <taxon>Acari</taxon>
        <taxon>Acariformes</taxon>
        <taxon>Sarcoptiformes</taxon>
        <taxon>Astigmata</taxon>
        <taxon>Psoroptidia</taxon>
        <taxon>Analgoidea</taxon>
        <taxon>Pyroglyphidae</taxon>
        <taxon>Pyroglyphinae</taxon>
        <taxon>Euroglyphus</taxon>
    </lineage>
</organism>
<dbReference type="EMBL" id="MUJZ01010343">
    <property type="protein sequence ID" value="OTF82078.1"/>
    <property type="molecule type" value="Genomic_DNA"/>
</dbReference>
<evidence type="ECO:0000313" key="3">
    <source>
        <dbReference type="Proteomes" id="UP000194236"/>
    </source>
</evidence>
<protein>
    <submittedName>
        <fullName evidence="2">Uncharacterized protein</fullName>
    </submittedName>
</protein>
<keyword evidence="3" id="KW-1185">Reference proteome</keyword>
<keyword evidence="1" id="KW-0812">Transmembrane</keyword>
<comment type="caution">
    <text evidence="2">The sequence shown here is derived from an EMBL/GenBank/DDBJ whole genome shotgun (WGS) entry which is preliminary data.</text>
</comment>
<reference evidence="2 3" key="1">
    <citation type="submission" date="2017-03" db="EMBL/GenBank/DDBJ databases">
        <title>Genome Survey of Euroglyphus maynei.</title>
        <authorList>
            <person name="Arlian L.G."/>
            <person name="Morgan M.S."/>
            <person name="Rider S.D."/>
        </authorList>
    </citation>
    <scope>NUCLEOTIDE SEQUENCE [LARGE SCALE GENOMIC DNA]</scope>
    <source>
        <strain evidence="2">Arlian Lab</strain>
        <tissue evidence="2">Whole body</tissue>
    </source>
</reference>
<keyword evidence="1" id="KW-0472">Membrane</keyword>
<name>A0A1Y3BQ60_EURMA</name>
<proteinExistence type="predicted"/>
<keyword evidence="1" id="KW-1133">Transmembrane helix</keyword>
<sequence>MVMAIGFDPNVILSFIPMITVYIYFNMNNGDLKKWRHWIIPLDSKKGTIVSMCLNENGEQLLAITDKSIIYLIPFFFKTYWDGSINRYRTVIEKDASLRTNCSRMIENPTAIVWWQRDERYVQQRSSIAIIGTRSGQISMIDLDQDHVNRGNNIN</sequence>
<dbReference type="AlphaFoldDB" id="A0A1Y3BQ60"/>
<evidence type="ECO:0000256" key="1">
    <source>
        <dbReference type="SAM" id="Phobius"/>
    </source>
</evidence>
<evidence type="ECO:0000313" key="2">
    <source>
        <dbReference type="EMBL" id="OTF82078.1"/>
    </source>
</evidence>
<feature type="transmembrane region" description="Helical" evidence="1">
    <location>
        <begin position="6"/>
        <end position="25"/>
    </location>
</feature>
<dbReference type="Proteomes" id="UP000194236">
    <property type="component" value="Unassembled WGS sequence"/>
</dbReference>
<accession>A0A1Y3BQ60</accession>
<gene>
    <name evidence="2" type="ORF">BLA29_010285</name>
</gene>